<evidence type="ECO:0000259" key="1">
    <source>
        <dbReference type="Pfam" id="PF11827"/>
    </source>
</evidence>
<dbReference type="Pfam" id="PF11827">
    <property type="entry name" value="DUF3347"/>
    <property type="match status" value="1"/>
</dbReference>
<name>A0A504JFE0_9FLAO</name>
<feature type="domain" description="DUF3347" evidence="1">
    <location>
        <begin position="59"/>
        <end position="136"/>
    </location>
</feature>
<organism evidence="2 3">
    <name type="scientific">Aquimarina algicola</name>
    <dbReference type="NCBI Taxonomy" id="2589995"/>
    <lineage>
        <taxon>Bacteria</taxon>
        <taxon>Pseudomonadati</taxon>
        <taxon>Bacteroidota</taxon>
        <taxon>Flavobacteriia</taxon>
        <taxon>Flavobacteriales</taxon>
        <taxon>Flavobacteriaceae</taxon>
        <taxon>Aquimarina</taxon>
    </lineage>
</organism>
<evidence type="ECO:0000313" key="2">
    <source>
        <dbReference type="EMBL" id="TPN87195.1"/>
    </source>
</evidence>
<dbReference type="InterPro" id="IPR021782">
    <property type="entry name" value="DUF3347"/>
</dbReference>
<dbReference type="EMBL" id="VFWZ01000002">
    <property type="protein sequence ID" value="TPN87195.1"/>
    <property type="molecule type" value="Genomic_DNA"/>
</dbReference>
<gene>
    <name evidence="2" type="ORF">FHK87_06295</name>
</gene>
<comment type="caution">
    <text evidence="2">The sequence shown here is derived from an EMBL/GenBank/DDBJ whole genome shotgun (WGS) entry which is preliminary data.</text>
</comment>
<sequence>MNSFLKLLVAVVAVVFLSCKQDKKQEKSVNAESVEEYTNLNATDSKSEVQFSDNKTQKIYLQYLEVKAAMVNTDSVAVQKASKKLASIISSSEEDKQLKATSKLISLTKNIKKQRDFFVTLTSEIEKHIANAEITSGEVYKQFCPMAFGGEGGYWLSDSKEIRNPYYGNKMLTCGTVKQVLN</sequence>
<keyword evidence="3" id="KW-1185">Reference proteome</keyword>
<proteinExistence type="predicted"/>
<reference evidence="2 3" key="1">
    <citation type="submission" date="2019-06" db="EMBL/GenBank/DDBJ databases">
        <authorList>
            <person name="Meng X."/>
        </authorList>
    </citation>
    <scope>NUCLEOTIDE SEQUENCE [LARGE SCALE GENOMIC DNA]</scope>
    <source>
        <strain evidence="2 3">M625</strain>
    </source>
</reference>
<dbReference type="RefSeq" id="WP_140591607.1">
    <property type="nucleotide sequence ID" value="NZ_VFWZ01000002.1"/>
</dbReference>
<accession>A0A504JFE0</accession>
<protein>
    <submittedName>
        <fullName evidence="2">DUF3347 domain-containing protein</fullName>
    </submittedName>
</protein>
<evidence type="ECO:0000313" key="3">
    <source>
        <dbReference type="Proteomes" id="UP000315540"/>
    </source>
</evidence>
<dbReference type="AlphaFoldDB" id="A0A504JFE0"/>
<dbReference type="Proteomes" id="UP000315540">
    <property type="component" value="Unassembled WGS sequence"/>
</dbReference>
<dbReference type="PROSITE" id="PS51257">
    <property type="entry name" value="PROKAR_LIPOPROTEIN"/>
    <property type="match status" value="1"/>
</dbReference>
<dbReference type="OrthoDB" id="5513217at2"/>